<evidence type="ECO:0000256" key="4">
    <source>
        <dbReference type="ARBA" id="ARBA00022692"/>
    </source>
</evidence>
<name>A0ABM3XS68_ERIEU</name>
<comment type="similarity">
    <text evidence="2">Belongs to the peptidase S9B family.</text>
</comment>
<accession>A0ABM3XS68</accession>
<evidence type="ECO:0000256" key="1">
    <source>
        <dbReference type="ARBA" id="ARBA00004401"/>
    </source>
</evidence>
<evidence type="ECO:0000256" key="5">
    <source>
        <dbReference type="ARBA" id="ARBA00022968"/>
    </source>
</evidence>
<evidence type="ECO:0000256" key="9">
    <source>
        <dbReference type="ARBA" id="ARBA00023180"/>
    </source>
</evidence>
<keyword evidence="4 11" id="KW-0812">Transmembrane</keyword>
<gene>
    <name evidence="13" type="primary">LOC132539739</name>
</gene>
<protein>
    <submittedName>
        <fullName evidence="13">Dipeptidyl aminopeptidase-like protein 6</fullName>
    </submittedName>
</protein>
<evidence type="ECO:0000256" key="8">
    <source>
        <dbReference type="ARBA" id="ARBA00023157"/>
    </source>
</evidence>
<evidence type="ECO:0000256" key="3">
    <source>
        <dbReference type="ARBA" id="ARBA00022475"/>
    </source>
</evidence>
<sequence length="313" mass="34727">MASLYQRFSGKINTSRSFPAPPEASRLLGGPGSEEDGAKPPAAPAAPRLRYQARGDRDDEDELVGSNPPQRNWKGIAIALLVILAICSLIVTSVILLTPAEDTDLSQKKKVTVEDLFSDHFRIHDPQAKWISDTEFIYQEPKGSVVLRNVEANTSRVLVEGKKIESLRAIRYEISPDKEYALFAYNVEPIYRYSYTGYYVLSKIPHGCVVTFQQAKGSAPEAPWTLEPKGGLHRTPQMSPPLNQATWMPRDPQELAGDPLNSRLILSPLTQTQPKAAGHAAKPKMEQRVGPTQRPQVRTAPLQGVETAEELWH</sequence>
<evidence type="ECO:0000256" key="11">
    <source>
        <dbReference type="SAM" id="Phobius"/>
    </source>
</evidence>
<dbReference type="InterPro" id="IPR050278">
    <property type="entry name" value="Serine_Prot_S9B/DPPIV"/>
</dbReference>
<keyword evidence="8" id="KW-1015">Disulfide bond</keyword>
<evidence type="ECO:0000313" key="12">
    <source>
        <dbReference type="Proteomes" id="UP001652624"/>
    </source>
</evidence>
<keyword evidence="9" id="KW-0325">Glycoprotein</keyword>
<feature type="transmembrane region" description="Helical" evidence="11">
    <location>
        <begin position="76"/>
        <end position="97"/>
    </location>
</feature>
<proteinExistence type="inferred from homology"/>
<keyword evidence="3" id="KW-1003">Cell membrane</keyword>
<comment type="subcellular location">
    <subcellularLocation>
        <location evidence="1">Cell membrane</location>
        <topology evidence="1">Single-pass type II membrane protein</topology>
    </subcellularLocation>
</comment>
<dbReference type="PANTHER" id="PTHR11731:SF20">
    <property type="entry name" value="DIPEPTIDYL AMINOPEPTIDASE-LIKE PROTEIN 6"/>
    <property type="match status" value="1"/>
</dbReference>
<evidence type="ECO:0000256" key="6">
    <source>
        <dbReference type="ARBA" id="ARBA00022989"/>
    </source>
</evidence>
<dbReference type="RefSeq" id="XP_060051664.1">
    <property type="nucleotide sequence ID" value="XM_060195681.1"/>
</dbReference>
<feature type="region of interest" description="Disordered" evidence="10">
    <location>
        <begin position="272"/>
        <end position="313"/>
    </location>
</feature>
<reference evidence="13" key="1">
    <citation type="submission" date="2025-08" db="UniProtKB">
        <authorList>
            <consortium name="RefSeq"/>
        </authorList>
    </citation>
    <scope>IDENTIFICATION</scope>
</reference>
<evidence type="ECO:0000313" key="13">
    <source>
        <dbReference type="RefSeq" id="XP_060051664.1"/>
    </source>
</evidence>
<keyword evidence="6 11" id="KW-1133">Transmembrane helix</keyword>
<dbReference type="GeneID" id="132539739"/>
<dbReference type="Gene3D" id="2.140.10.30">
    <property type="entry name" value="Dipeptidylpeptidase IV, N-terminal domain"/>
    <property type="match status" value="1"/>
</dbReference>
<organism evidence="12 13">
    <name type="scientific">Erinaceus europaeus</name>
    <name type="common">Western European hedgehog</name>
    <dbReference type="NCBI Taxonomy" id="9365"/>
    <lineage>
        <taxon>Eukaryota</taxon>
        <taxon>Metazoa</taxon>
        <taxon>Chordata</taxon>
        <taxon>Craniata</taxon>
        <taxon>Vertebrata</taxon>
        <taxon>Euteleostomi</taxon>
        <taxon>Mammalia</taxon>
        <taxon>Eutheria</taxon>
        <taxon>Laurasiatheria</taxon>
        <taxon>Eulipotyphla</taxon>
        <taxon>Erinaceidae</taxon>
        <taxon>Erinaceinae</taxon>
        <taxon>Erinaceus</taxon>
    </lineage>
</organism>
<evidence type="ECO:0000256" key="10">
    <source>
        <dbReference type="SAM" id="MobiDB-lite"/>
    </source>
</evidence>
<dbReference type="Proteomes" id="UP001652624">
    <property type="component" value="Chromosome 8"/>
</dbReference>
<keyword evidence="12" id="KW-1185">Reference proteome</keyword>
<keyword evidence="5" id="KW-0735">Signal-anchor</keyword>
<evidence type="ECO:0000256" key="7">
    <source>
        <dbReference type="ARBA" id="ARBA00023136"/>
    </source>
</evidence>
<keyword evidence="7 11" id="KW-0472">Membrane</keyword>
<evidence type="ECO:0000256" key="2">
    <source>
        <dbReference type="ARBA" id="ARBA00006150"/>
    </source>
</evidence>
<feature type="region of interest" description="Disordered" evidence="10">
    <location>
        <begin position="1"/>
        <end position="50"/>
    </location>
</feature>
<dbReference type="PANTHER" id="PTHR11731">
    <property type="entry name" value="PROTEASE FAMILY S9B,C DIPEPTIDYL-PEPTIDASE IV-RELATED"/>
    <property type="match status" value="1"/>
</dbReference>
<dbReference type="SUPFAM" id="SSF82171">
    <property type="entry name" value="DPP6 N-terminal domain-like"/>
    <property type="match status" value="1"/>
</dbReference>